<dbReference type="Pfam" id="PF11721">
    <property type="entry name" value="Malectin"/>
    <property type="match status" value="1"/>
</dbReference>
<feature type="non-terminal residue" evidence="2">
    <location>
        <position position="1"/>
    </location>
</feature>
<dbReference type="Proteomes" id="UP000824469">
    <property type="component" value="Unassembled WGS sequence"/>
</dbReference>
<dbReference type="AlphaFoldDB" id="A0AA38FEL9"/>
<gene>
    <name evidence="2" type="ORF">KI387_030554</name>
</gene>
<dbReference type="InterPro" id="IPR021720">
    <property type="entry name" value="Malectin_dom"/>
</dbReference>
<dbReference type="Gene3D" id="2.60.120.430">
    <property type="entry name" value="Galactose-binding lectin"/>
    <property type="match status" value="1"/>
</dbReference>
<feature type="domain" description="Malectin" evidence="1">
    <location>
        <begin position="4"/>
        <end position="62"/>
    </location>
</feature>
<name>A0AA38FEL9_TAXCH</name>
<evidence type="ECO:0000259" key="1">
    <source>
        <dbReference type="Pfam" id="PF11721"/>
    </source>
</evidence>
<evidence type="ECO:0000313" key="2">
    <source>
        <dbReference type="EMBL" id="KAH9298872.1"/>
    </source>
</evidence>
<sequence>IIFTTDPPRMRVFDVFIHKENILSELDIYACVGANMPLVRMDALVNVIDGGNLTIRFEAIIGSPIVSAICIRKTPHFGAKMNRQSHTFIEEDSRKTDQVNELIVGKEDCNQKCRGRNCKSALKCCPLSADAVAAGAVSITDFEATKDGELNIQANGAPKKVFKFDSVFTLQDNQVDVTLQLSLFQFWMATMFACLHSDKLELGRQLQWRE</sequence>
<organism evidence="2 3">
    <name type="scientific">Taxus chinensis</name>
    <name type="common">Chinese yew</name>
    <name type="synonym">Taxus wallichiana var. chinensis</name>
    <dbReference type="NCBI Taxonomy" id="29808"/>
    <lineage>
        <taxon>Eukaryota</taxon>
        <taxon>Viridiplantae</taxon>
        <taxon>Streptophyta</taxon>
        <taxon>Embryophyta</taxon>
        <taxon>Tracheophyta</taxon>
        <taxon>Spermatophyta</taxon>
        <taxon>Pinopsida</taxon>
        <taxon>Pinidae</taxon>
        <taxon>Conifers II</taxon>
        <taxon>Cupressales</taxon>
        <taxon>Taxaceae</taxon>
        <taxon>Taxus</taxon>
    </lineage>
</organism>
<proteinExistence type="predicted"/>
<comment type="caution">
    <text evidence="2">The sequence shown here is derived from an EMBL/GenBank/DDBJ whole genome shotgun (WGS) entry which is preliminary data.</text>
</comment>
<dbReference type="EMBL" id="JAHRHJ020000010">
    <property type="protein sequence ID" value="KAH9298872.1"/>
    <property type="molecule type" value="Genomic_DNA"/>
</dbReference>
<protein>
    <recommendedName>
        <fullName evidence="1">Malectin domain-containing protein</fullName>
    </recommendedName>
</protein>
<accession>A0AA38FEL9</accession>
<keyword evidence="3" id="KW-1185">Reference proteome</keyword>
<reference evidence="2 3" key="1">
    <citation type="journal article" date="2021" name="Nat. Plants">
        <title>The Taxus genome provides insights into paclitaxel biosynthesis.</title>
        <authorList>
            <person name="Xiong X."/>
            <person name="Gou J."/>
            <person name="Liao Q."/>
            <person name="Li Y."/>
            <person name="Zhou Q."/>
            <person name="Bi G."/>
            <person name="Li C."/>
            <person name="Du R."/>
            <person name="Wang X."/>
            <person name="Sun T."/>
            <person name="Guo L."/>
            <person name="Liang H."/>
            <person name="Lu P."/>
            <person name="Wu Y."/>
            <person name="Zhang Z."/>
            <person name="Ro D.K."/>
            <person name="Shang Y."/>
            <person name="Huang S."/>
            <person name="Yan J."/>
        </authorList>
    </citation>
    <scope>NUCLEOTIDE SEQUENCE [LARGE SCALE GENOMIC DNA]</scope>
    <source>
        <strain evidence="2">Ta-2019</strain>
    </source>
</reference>
<evidence type="ECO:0000313" key="3">
    <source>
        <dbReference type="Proteomes" id="UP000824469"/>
    </source>
</evidence>